<name>A0ABR8D3N2_9NOST</name>
<dbReference type="RefSeq" id="WP_190472557.1">
    <property type="nucleotide sequence ID" value="NZ_JACJSG010000015.1"/>
</dbReference>
<dbReference type="Proteomes" id="UP000661112">
    <property type="component" value="Unassembled WGS sequence"/>
</dbReference>
<feature type="region of interest" description="Disordered" evidence="1">
    <location>
        <begin position="1"/>
        <end position="80"/>
    </location>
</feature>
<organism evidence="2 3">
    <name type="scientific">Anabaena azotica FACHB-119</name>
    <dbReference type="NCBI Taxonomy" id="947527"/>
    <lineage>
        <taxon>Bacteria</taxon>
        <taxon>Bacillati</taxon>
        <taxon>Cyanobacteriota</taxon>
        <taxon>Cyanophyceae</taxon>
        <taxon>Nostocales</taxon>
        <taxon>Nostocaceae</taxon>
        <taxon>Anabaena</taxon>
        <taxon>Anabaena azotica</taxon>
    </lineage>
</organism>
<protein>
    <submittedName>
        <fullName evidence="2">Uncharacterized protein</fullName>
    </submittedName>
</protein>
<evidence type="ECO:0000256" key="1">
    <source>
        <dbReference type="SAM" id="MobiDB-lite"/>
    </source>
</evidence>
<evidence type="ECO:0000313" key="3">
    <source>
        <dbReference type="Proteomes" id="UP000661112"/>
    </source>
</evidence>
<feature type="compositionally biased region" description="Polar residues" evidence="1">
    <location>
        <begin position="1"/>
        <end position="13"/>
    </location>
</feature>
<accession>A0ABR8D3N2</accession>
<proteinExistence type="predicted"/>
<feature type="compositionally biased region" description="Pro residues" evidence="1">
    <location>
        <begin position="38"/>
        <end position="63"/>
    </location>
</feature>
<gene>
    <name evidence="2" type="ORF">H6G83_13170</name>
</gene>
<reference evidence="2 3" key="1">
    <citation type="journal article" date="2020" name="ISME J.">
        <title>Comparative genomics reveals insights into cyanobacterial evolution and habitat adaptation.</title>
        <authorList>
            <person name="Chen M.Y."/>
            <person name="Teng W.K."/>
            <person name="Zhao L."/>
            <person name="Hu C.X."/>
            <person name="Zhou Y.K."/>
            <person name="Han B.P."/>
            <person name="Song L.R."/>
            <person name="Shu W.S."/>
        </authorList>
    </citation>
    <scope>NUCLEOTIDE SEQUENCE [LARGE SCALE GENOMIC DNA]</scope>
    <source>
        <strain evidence="2 3">FACHB-119</strain>
    </source>
</reference>
<dbReference type="EMBL" id="JACJSG010000015">
    <property type="protein sequence ID" value="MBD2501541.1"/>
    <property type="molecule type" value="Genomic_DNA"/>
</dbReference>
<sequence length="80" mass="8404">MNSRSGQASTLTKSRVAPSWQKSTFAIKPSFTIEAIQWPPPPPGPNPKPLPTPTPTPPPPPSAVPSNPEENTDPADPASI</sequence>
<evidence type="ECO:0000313" key="2">
    <source>
        <dbReference type="EMBL" id="MBD2501541.1"/>
    </source>
</evidence>
<comment type="caution">
    <text evidence="2">The sequence shown here is derived from an EMBL/GenBank/DDBJ whole genome shotgun (WGS) entry which is preliminary data.</text>
</comment>
<keyword evidence="3" id="KW-1185">Reference proteome</keyword>